<evidence type="ECO:0000256" key="1">
    <source>
        <dbReference type="SAM" id="MobiDB-lite"/>
    </source>
</evidence>
<gene>
    <name evidence="4" type="ORF">GCM10020369_82010</name>
</gene>
<comment type="caution">
    <text evidence="4">The sequence shown here is derived from an EMBL/GenBank/DDBJ whole genome shotgun (WGS) entry which is preliminary data.</text>
</comment>
<feature type="region of interest" description="Disordered" evidence="1">
    <location>
        <begin position="32"/>
        <end position="58"/>
    </location>
</feature>
<evidence type="ECO:0000259" key="3">
    <source>
        <dbReference type="Pfam" id="PF19843"/>
    </source>
</evidence>
<keyword evidence="2" id="KW-0732">Signal</keyword>
<keyword evidence="5" id="KW-1185">Reference proteome</keyword>
<feature type="signal peptide" evidence="2">
    <location>
        <begin position="1"/>
        <end position="24"/>
    </location>
</feature>
<feature type="chain" id="PRO_5045591681" description="DUF6318 domain-containing protein" evidence="2">
    <location>
        <begin position="25"/>
        <end position="189"/>
    </location>
</feature>
<sequence>MRAARAARIVVAASLGVAALVGCADSGSSSGSVIEPTAAPSSAKPTPPAPAPEASQQDKAGAAAFTEYWFALLSYGVQTGEVDKLRAASDAKCTECAEAIGVIQENYNDGGSLQGGVYTVREANTIEDFAGQVMTVAVSFDRSPRDGTSPLGQPRGRLDGKSFADCDVRVLWTSAGWKVRGVDSVEQLI</sequence>
<evidence type="ECO:0000313" key="4">
    <source>
        <dbReference type="EMBL" id="GAA3398434.1"/>
    </source>
</evidence>
<evidence type="ECO:0000256" key="2">
    <source>
        <dbReference type="SAM" id="SignalP"/>
    </source>
</evidence>
<dbReference type="InterPro" id="IPR046281">
    <property type="entry name" value="DUF6318"/>
</dbReference>
<evidence type="ECO:0000313" key="5">
    <source>
        <dbReference type="Proteomes" id="UP001501676"/>
    </source>
</evidence>
<feature type="compositionally biased region" description="Low complexity" evidence="1">
    <location>
        <begin position="35"/>
        <end position="44"/>
    </location>
</feature>
<accession>A0ABP6TCC0</accession>
<organism evidence="4 5">
    <name type="scientific">Cryptosporangium minutisporangium</name>
    <dbReference type="NCBI Taxonomy" id="113569"/>
    <lineage>
        <taxon>Bacteria</taxon>
        <taxon>Bacillati</taxon>
        <taxon>Actinomycetota</taxon>
        <taxon>Actinomycetes</taxon>
        <taxon>Cryptosporangiales</taxon>
        <taxon>Cryptosporangiaceae</taxon>
        <taxon>Cryptosporangium</taxon>
    </lineage>
</organism>
<dbReference type="PROSITE" id="PS51257">
    <property type="entry name" value="PROKAR_LIPOPROTEIN"/>
    <property type="match status" value="1"/>
</dbReference>
<reference evidence="5" key="1">
    <citation type="journal article" date="2019" name="Int. J. Syst. Evol. Microbiol.">
        <title>The Global Catalogue of Microorganisms (GCM) 10K type strain sequencing project: providing services to taxonomists for standard genome sequencing and annotation.</title>
        <authorList>
            <consortium name="The Broad Institute Genomics Platform"/>
            <consortium name="The Broad Institute Genome Sequencing Center for Infectious Disease"/>
            <person name="Wu L."/>
            <person name="Ma J."/>
        </authorList>
    </citation>
    <scope>NUCLEOTIDE SEQUENCE [LARGE SCALE GENOMIC DNA]</scope>
    <source>
        <strain evidence="5">JCM 9458</strain>
    </source>
</reference>
<name>A0ABP6TCC0_9ACTN</name>
<dbReference type="Pfam" id="PF19843">
    <property type="entry name" value="DUF6318"/>
    <property type="match status" value="1"/>
</dbReference>
<dbReference type="EMBL" id="BAAAYN010000082">
    <property type="protein sequence ID" value="GAA3398434.1"/>
    <property type="molecule type" value="Genomic_DNA"/>
</dbReference>
<protein>
    <recommendedName>
        <fullName evidence="3">DUF6318 domain-containing protein</fullName>
    </recommendedName>
</protein>
<proteinExistence type="predicted"/>
<feature type="domain" description="DUF6318" evidence="3">
    <location>
        <begin position="40"/>
        <end position="123"/>
    </location>
</feature>
<dbReference type="Proteomes" id="UP001501676">
    <property type="component" value="Unassembled WGS sequence"/>
</dbReference>